<feature type="compositionally biased region" description="Polar residues" evidence="2">
    <location>
        <begin position="435"/>
        <end position="449"/>
    </location>
</feature>
<feature type="compositionally biased region" description="Low complexity" evidence="2">
    <location>
        <begin position="525"/>
        <end position="548"/>
    </location>
</feature>
<organism evidence="4 5">
    <name type="scientific">Heterodermia speciosa</name>
    <dbReference type="NCBI Taxonomy" id="116794"/>
    <lineage>
        <taxon>Eukaryota</taxon>
        <taxon>Fungi</taxon>
        <taxon>Dikarya</taxon>
        <taxon>Ascomycota</taxon>
        <taxon>Pezizomycotina</taxon>
        <taxon>Lecanoromycetes</taxon>
        <taxon>OSLEUM clade</taxon>
        <taxon>Lecanoromycetidae</taxon>
        <taxon>Caliciales</taxon>
        <taxon>Physciaceae</taxon>
        <taxon>Heterodermia</taxon>
    </lineage>
</organism>
<keyword evidence="5" id="KW-1185">Reference proteome</keyword>
<feature type="domain" description="PH" evidence="3">
    <location>
        <begin position="322"/>
        <end position="356"/>
    </location>
</feature>
<feature type="compositionally biased region" description="Pro residues" evidence="2">
    <location>
        <begin position="780"/>
        <end position="793"/>
    </location>
</feature>
<comment type="caution">
    <text evidence="4">The sequence shown here is derived from an EMBL/GenBank/DDBJ whole genome shotgun (WGS) entry which is preliminary data.</text>
</comment>
<accession>A0A8H3FZ85</accession>
<feature type="region of interest" description="Disordered" evidence="2">
    <location>
        <begin position="399"/>
        <end position="482"/>
    </location>
</feature>
<name>A0A8H3FZ85_9LECA</name>
<dbReference type="PROSITE" id="PS50003">
    <property type="entry name" value="PH_DOMAIN"/>
    <property type="match status" value="1"/>
</dbReference>
<evidence type="ECO:0000256" key="2">
    <source>
        <dbReference type="SAM" id="MobiDB-lite"/>
    </source>
</evidence>
<sequence length="854" mass="93338">MSVDMERARTAPATVDGISPRRGVQLPPIQTAFPQKSPQRLQRPRPVQQIIITKDCPSIPPAENAALGRRVSKGGIFGLFGRNKSYGNSKPQTTVRVFEEEKKELTNENNELVKTQSRAEEVGAPVAVQTSLMDQSIDVIPGVPRAPTSTGQQRAAKGAARSKSFKRDNTNWNPPPLFQAYPQAIKHSSLSAPSLSADAILRHYKTKSYGPEAVFDGQDSSDQERRVHIPNKRQRWHEAVLNGPWVQKIYVLVTSGYVLQYTGEGTFDRLPEKIMPLGKNSAAFASDVIPGKPWVLHVCQEALDDDNAVNLQGPNSSVFKKFSFRNEAKKPANFLLVINNPEEINEWLVAVRKEIESLGGREYRPDVHCRRTSSEVRRTLQEKPSRRFLIKRDPRQFADPPWESVPGITSLSDVVSPDRTLKDRRPSAATRESVDSPSVSNTVVSVEQSNLDRLRETPRISYASNAKTLSTSPASSPSHSPIHTSFRFAETVNAEPCPDQYVTPKAQRASTNGFSSPLVKRRKSSNASNAPPASNNSRASSSDAVSPPHFSVPSYSKRYSVANHRISKIALPPASQSSSIQEVASPSCKIDGGDYSNRRTSVLGELQPTTRTSPKGSKSLGNLSAYFCPPPTTIALAPSTSPGELLSPKTDAAVPRRFSSLEYSRGISPIRGAAQKPPSPPPHPPPTAALPAIPGTSSVLPSPGSHRHSTQPFINPAKQTQDFRRPISMQVRSRPSIKVHQDSFDIVSKQSFDASVFTTSSTSSTMLDPTSPDLTFSTAPVPPPPSRSAPPPPERPRIQSMRSLPQIDGTPEQLMTQLPRLPSIRVSRKGFRGSLEGPWSAGYSNERPDGVRTN</sequence>
<proteinExistence type="predicted"/>
<evidence type="ECO:0000313" key="5">
    <source>
        <dbReference type="Proteomes" id="UP000664521"/>
    </source>
</evidence>
<dbReference type="Proteomes" id="UP000664521">
    <property type="component" value="Unassembled WGS sequence"/>
</dbReference>
<feature type="compositionally biased region" description="Polar residues" evidence="2">
    <location>
        <begin position="766"/>
        <end position="778"/>
    </location>
</feature>
<gene>
    <name evidence="4" type="ORF">HETSPECPRED_008978</name>
</gene>
<reference evidence="4" key="1">
    <citation type="submission" date="2021-03" db="EMBL/GenBank/DDBJ databases">
        <authorList>
            <person name="Tagirdzhanova G."/>
        </authorList>
    </citation>
    <scope>NUCLEOTIDE SEQUENCE</scope>
</reference>
<dbReference type="EMBL" id="CAJPDS010000070">
    <property type="protein sequence ID" value="CAF9933732.1"/>
    <property type="molecule type" value="Genomic_DNA"/>
</dbReference>
<feature type="region of interest" description="Disordered" evidence="2">
    <location>
        <begin position="1"/>
        <end position="25"/>
    </location>
</feature>
<dbReference type="InterPro" id="IPR001849">
    <property type="entry name" value="PH_domain"/>
</dbReference>
<feature type="region of interest" description="Disordered" evidence="2">
    <location>
        <begin position="759"/>
        <end position="854"/>
    </location>
</feature>
<protein>
    <recommendedName>
        <fullName evidence="3">PH domain-containing protein</fullName>
    </recommendedName>
</protein>
<feature type="region of interest" description="Disordered" evidence="2">
    <location>
        <begin position="497"/>
        <end position="550"/>
    </location>
</feature>
<feature type="region of interest" description="Disordered" evidence="2">
    <location>
        <begin position="144"/>
        <end position="173"/>
    </location>
</feature>
<keyword evidence="1" id="KW-0175">Coiled coil</keyword>
<evidence type="ECO:0000313" key="4">
    <source>
        <dbReference type="EMBL" id="CAF9933732.1"/>
    </source>
</evidence>
<dbReference type="OrthoDB" id="1749473at2759"/>
<feature type="compositionally biased region" description="Low complexity" evidence="2">
    <location>
        <begin position="470"/>
        <end position="482"/>
    </location>
</feature>
<feature type="compositionally biased region" description="Polar residues" evidence="2">
    <location>
        <begin position="710"/>
        <end position="720"/>
    </location>
</feature>
<feature type="coiled-coil region" evidence="1">
    <location>
        <begin position="95"/>
        <end position="122"/>
    </location>
</feature>
<evidence type="ECO:0000256" key="1">
    <source>
        <dbReference type="SAM" id="Coils"/>
    </source>
</evidence>
<dbReference type="AlphaFoldDB" id="A0A8H3FZ85"/>
<feature type="region of interest" description="Disordered" evidence="2">
    <location>
        <begin position="670"/>
        <end position="737"/>
    </location>
</feature>
<evidence type="ECO:0000259" key="3">
    <source>
        <dbReference type="PROSITE" id="PS50003"/>
    </source>
</evidence>
<feature type="compositionally biased region" description="Pro residues" evidence="2">
    <location>
        <begin position="677"/>
        <end position="688"/>
    </location>
</feature>